<gene>
    <name evidence="1" type="ORF">NPIL_40121</name>
</gene>
<sequence length="69" mass="7833">MEDDPLIRIQDQALVVRSYCLRAGLIDIGTQGSNRIPFWALKLLFLALLIVAERNLVIEFVVKEGEEGY</sequence>
<comment type="caution">
    <text evidence="1">The sequence shown here is derived from an EMBL/GenBank/DDBJ whole genome shotgun (WGS) entry which is preliminary data.</text>
</comment>
<keyword evidence="2" id="KW-1185">Reference proteome</keyword>
<reference evidence="1" key="1">
    <citation type="submission" date="2020-08" db="EMBL/GenBank/DDBJ databases">
        <title>Multicomponent nature underlies the extraordinary mechanical properties of spider dragline silk.</title>
        <authorList>
            <person name="Kono N."/>
            <person name="Nakamura H."/>
            <person name="Mori M."/>
            <person name="Yoshida Y."/>
            <person name="Ohtoshi R."/>
            <person name="Malay A.D."/>
            <person name="Moran D.A.P."/>
            <person name="Tomita M."/>
            <person name="Numata K."/>
            <person name="Arakawa K."/>
        </authorList>
    </citation>
    <scope>NUCLEOTIDE SEQUENCE</scope>
</reference>
<dbReference type="EMBL" id="BMAW01121985">
    <property type="protein sequence ID" value="GFT96748.1"/>
    <property type="molecule type" value="Genomic_DNA"/>
</dbReference>
<dbReference type="Proteomes" id="UP000887013">
    <property type="component" value="Unassembled WGS sequence"/>
</dbReference>
<organism evidence="1 2">
    <name type="scientific">Nephila pilipes</name>
    <name type="common">Giant wood spider</name>
    <name type="synonym">Nephila maculata</name>
    <dbReference type="NCBI Taxonomy" id="299642"/>
    <lineage>
        <taxon>Eukaryota</taxon>
        <taxon>Metazoa</taxon>
        <taxon>Ecdysozoa</taxon>
        <taxon>Arthropoda</taxon>
        <taxon>Chelicerata</taxon>
        <taxon>Arachnida</taxon>
        <taxon>Araneae</taxon>
        <taxon>Araneomorphae</taxon>
        <taxon>Entelegynae</taxon>
        <taxon>Araneoidea</taxon>
        <taxon>Nephilidae</taxon>
        <taxon>Nephila</taxon>
    </lineage>
</organism>
<protein>
    <submittedName>
        <fullName evidence="1">Uncharacterized protein</fullName>
    </submittedName>
</protein>
<proteinExistence type="predicted"/>
<evidence type="ECO:0000313" key="1">
    <source>
        <dbReference type="EMBL" id="GFT96748.1"/>
    </source>
</evidence>
<accession>A0A8X6Q1A7</accession>
<dbReference type="AlphaFoldDB" id="A0A8X6Q1A7"/>
<name>A0A8X6Q1A7_NEPPI</name>
<evidence type="ECO:0000313" key="2">
    <source>
        <dbReference type="Proteomes" id="UP000887013"/>
    </source>
</evidence>